<feature type="transmembrane region" description="Helical" evidence="2">
    <location>
        <begin position="306"/>
        <end position="332"/>
    </location>
</feature>
<feature type="transmembrane region" description="Helical" evidence="2">
    <location>
        <begin position="263"/>
        <end position="294"/>
    </location>
</feature>
<dbReference type="EMBL" id="JACLYU010000006">
    <property type="protein sequence ID" value="MBM6699632.1"/>
    <property type="molecule type" value="Genomic_DNA"/>
</dbReference>
<evidence type="ECO:0000259" key="3">
    <source>
        <dbReference type="Pfam" id="PF00535"/>
    </source>
</evidence>
<evidence type="ECO:0000256" key="2">
    <source>
        <dbReference type="SAM" id="Phobius"/>
    </source>
</evidence>
<sequence length="368" mass="41945">MRVPPWPAWQTAGERKLAAVEVTQERRGPEPHTPPREHNPLVSFVVPCFNEQESLPLFYEEATRVARTLLDRYGTRAEFVFVDDGSSDATLDELRRLHEQDPRVRYVSFSRNFGKESALYAGLRTARGDYVATLDADLQDPPSLLPQMLGFLAEHPDYDCVATRRETRAGEPPVRSFFSRLFYRIINRLSGTHIVDGARDFRLMTRTFVDAVLSMSEVNRFSKGLFSWVGFKTHWISYENVERVAGKTKWNFRGLFRYSIEGIVGFSTVPLMFAAFLGIACCLVSFISIVFIIVRALLYGDPVAGWPSTICIILLIGGLQLFCTGILGEYLAKTYTETKHRPIYLTKETETSRHTRTDILPTDQESHR</sequence>
<protein>
    <submittedName>
        <fullName evidence="4">Glycosyltransferase family 2 protein</fullName>
    </submittedName>
</protein>
<keyword evidence="2" id="KW-0812">Transmembrane</keyword>
<dbReference type="PANTHER" id="PTHR48090:SF8">
    <property type="entry name" value="GLYCOSYLTRANSFERASE CSBB-RELATED"/>
    <property type="match status" value="1"/>
</dbReference>
<keyword evidence="5" id="KW-1185">Reference proteome</keyword>
<keyword evidence="2" id="KW-1133">Transmembrane helix</keyword>
<comment type="similarity">
    <text evidence="1">Belongs to the glycosyltransferase 2 family.</text>
</comment>
<comment type="caution">
    <text evidence="4">The sequence shown here is derived from an EMBL/GenBank/DDBJ whole genome shotgun (WGS) entry which is preliminary data.</text>
</comment>
<dbReference type="InterPro" id="IPR050256">
    <property type="entry name" value="Glycosyltransferase_2"/>
</dbReference>
<dbReference type="AlphaFoldDB" id="A0A939B883"/>
<feature type="domain" description="Glycosyltransferase 2-like" evidence="3">
    <location>
        <begin position="43"/>
        <end position="210"/>
    </location>
</feature>
<dbReference type="Gene3D" id="3.90.550.10">
    <property type="entry name" value="Spore Coat Polysaccharide Biosynthesis Protein SpsA, Chain A"/>
    <property type="match status" value="1"/>
</dbReference>
<dbReference type="GO" id="GO:0005886">
    <property type="term" value="C:plasma membrane"/>
    <property type="evidence" value="ECO:0007669"/>
    <property type="project" value="TreeGrafter"/>
</dbReference>
<dbReference type="Pfam" id="PF00535">
    <property type="entry name" value="Glycos_transf_2"/>
    <property type="match status" value="1"/>
</dbReference>
<dbReference type="CDD" id="cd04187">
    <property type="entry name" value="DPM1_like_bac"/>
    <property type="match status" value="1"/>
</dbReference>
<evidence type="ECO:0000256" key="1">
    <source>
        <dbReference type="ARBA" id="ARBA00006739"/>
    </source>
</evidence>
<keyword evidence="2" id="KW-0472">Membrane</keyword>
<accession>A0A939B883</accession>
<reference evidence="4" key="2">
    <citation type="journal article" date="2021" name="Sci. Rep.">
        <title>The distribution of antibiotic resistance genes in chicken gut microbiota commensals.</title>
        <authorList>
            <person name="Juricova H."/>
            <person name="Matiasovicova J."/>
            <person name="Kubasova T."/>
            <person name="Cejkova D."/>
            <person name="Rychlik I."/>
        </authorList>
    </citation>
    <scope>NUCLEOTIDE SEQUENCE</scope>
    <source>
        <strain evidence="4">An836</strain>
    </source>
</reference>
<name>A0A939B883_9BIFI</name>
<proteinExistence type="inferred from homology"/>
<evidence type="ECO:0000313" key="4">
    <source>
        <dbReference type="EMBL" id="MBM6699632.1"/>
    </source>
</evidence>
<gene>
    <name evidence="4" type="ORF">H7U32_04745</name>
</gene>
<organism evidence="4 5">
    <name type="scientific">Bifidobacterium pullorum subsp. saeculare</name>
    <dbReference type="NCBI Taxonomy" id="78257"/>
    <lineage>
        <taxon>Bacteria</taxon>
        <taxon>Bacillati</taxon>
        <taxon>Actinomycetota</taxon>
        <taxon>Actinomycetes</taxon>
        <taxon>Bifidobacteriales</taxon>
        <taxon>Bifidobacteriaceae</taxon>
        <taxon>Bifidobacterium</taxon>
    </lineage>
</organism>
<dbReference type="Proteomes" id="UP000718821">
    <property type="component" value="Unassembled WGS sequence"/>
</dbReference>
<dbReference type="SUPFAM" id="SSF53448">
    <property type="entry name" value="Nucleotide-diphospho-sugar transferases"/>
    <property type="match status" value="1"/>
</dbReference>
<evidence type="ECO:0000313" key="5">
    <source>
        <dbReference type="Proteomes" id="UP000718821"/>
    </source>
</evidence>
<dbReference type="InterPro" id="IPR001173">
    <property type="entry name" value="Glyco_trans_2-like"/>
</dbReference>
<dbReference type="InterPro" id="IPR029044">
    <property type="entry name" value="Nucleotide-diphossugar_trans"/>
</dbReference>
<reference evidence="4" key="1">
    <citation type="submission" date="2020-08" db="EMBL/GenBank/DDBJ databases">
        <authorList>
            <person name="Cejkova D."/>
            <person name="Kubasova T."/>
            <person name="Jahodarova E."/>
            <person name="Rychlik I."/>
        </authorList>
    </citation>
    <scope>NUCLEOTIDE SEQUENCE</scope>
    <source>
        <strain evidence="4">An836</strain>
    </source>
</reference>
<dbReference type="PANTHER" id="PTHR48090">
    <property type="entry name" value="UNDECAPRENYL-PHOSPHATE 4-DEOXY-4-FORMAMIDO-L-ARABINOSE TRANSFERASE-RELATED"/>
    <property type="match status" value="1"/>
</dbReference>